<keyword evidence="7" id="KW-0597">Phosphoprotein</keyword>
<dbReference type="InterPro" id="IPR014744">
    <property type="entry name" value="Nuc_rcpt_coact_CREBbp"/>
</dbReference>
<evidence type="ECO:0000259" key="26">
    <source>
        <dbReference type="PROSITE" id="PS50014"/>
    </source>
</evidence>
<feature type="compositionally biased region" description="Polar residues" evidence="25">
    <location>
        <begin position="714"/>
        <end position="725"/>
    </location>
</feature>
<feature type="compositionally biased region" description="Pro residues" evidence="25">
    <location>
        <begin position="2036"/>
        <end position="2045"/>
    </location>
</feature>
<feature type="compositionally biased region" description="Polar residues" evidence="25">
    <location>
        <begin position="788"/>
        <end position="832"/>
    </location>
</feature>
<feature type="region of interest" description="Disordered" evidence="25">
    <location>
        <begin position="93"/>
        <end position="138"/>
    </location>
</feature>
<gene>
    <name evidence="31" type="primary">LOC112258813</name>
</gene>
<dbReference type="SMART" id="SM00551">
    <property type="entry name" value="ZnF_TAZ"/>
    <property type="match status" value="2"/>
</dbReference>
<dbReference type="Gene3D" id="1.20.1020.10">
    <property type="entry name" value="TAZ domain"/>
    <property type="match status" value="2"/>
</dbReference>
<dbReference type="SMART" id="SM01250">
    <property type="entry name" value="KAT11"/>
    <property type="match status" value="1"/>
</dbReference>
<dbReference type="GO" id="GO:0003713">
    <property type="term" value="F:transcription coactivator activity"/>
    <property type="evidence" value="ECO:0007669"/>
    <property type="project" value="InterPro"/>
</dbReference>
<feature type="region of interest" description="Disordered" evidence="25">
    <location>
        <begin position="1"/>
        <end position="35"/>
    </location>
</feature>
<dbReference type="GO" id="GO:0000123">
    <property type="term" value="C:histone acetyltransferase complex"/>
    <property type="evidence" value="ECO:0007669"/>
    <property type="project" value="InterPro"/>
</dbReference>
<dbReference type="InterPro" id="IPR035898">
    <property type="entry name" value="TAZ_dom_sf"/>
</dbReference>
<evidence type="ECO:0000313" key="32">
    <source>
        <dbReference type="Proteomes" id="UP000694402"/>
    </source>
</evidence>
<dbReference type="InterPro" id="IPR010303">
    <property type="entry name" value="RING_CBP-p300"/>
</dbReference>
<feature type="region of interest" description="Disordered" evidence="25">
    <location>
        <begin position="2286"/>
        <end position="2419"/>
    </location>
</feature>
<dbReference type="Pfam" id="PF02172">
    <property type="entry name" value="KIX"/>
    <property type="match status" value="1"/>
</dbReference>
<evidence type="ECO:0000256" key="19">
    <source>
        <dbReference type="ARBA" id="ARBA00023242"/>
    </source>
</evidence>
<evidence type="ECO:0000256" key="17">
    <source>
        <dbReference type="ARBA" id="ARBA00023117"/>
    </source>
</evidence>
<evidence type="ECO:0000256" key="5">
    <source>
        <dbReference type="ARBA" id="ARBA00022490"/>
    </source>
</evidence>
<dbReference type="FunFam" id="1.10.246.20:FF:000001">
    <property type="entry name" value="E1A binding protein p300"/>
    <property type="match status" value="1"/>
</dbReference>
<feature type="compositionally biased region" description="Basic residues" evidence="25">
    <location>
        <begin position="1337"/>
        <end position="1347"/>
    </location>
</feature>
<dbReference type="InterPro" id="IPR043145">
    <property type="entry name" value="Znf_ZZ_sf"/>
</dbReference>
<dbReference type="FunFam" id="3.30.40.10:FF:000034">
    <property type="entry name" value="Histone acetyltransferase p300"/>
    <property type="match status" value="1"/>
</dbReference>
<evidence type="ECO:0000256" key="3">
    <source>
        <dbReference type="ARBA" id="ARBA00013184"/>
    </source>
</evidence>
<feature type="region of interest" description="Disordered" evidence="25">
    <location>
        <begin position="419"/>
        <end position="438"/>
    </location>
</feature>
<dbReference type="InterPro" id="IPR013178">
    <property type="entry name" value="Histone_AcTrfase_Rtt109/CBP"/>
</dbReference>
<evidence type="ECO:0000256" key="20">
    <source>
        <dbReference type="ARBA" id="ARBA00023315"/>
    </source>
</evidence>
<evidence type="ECO:0000256" key="23">
    <source>
        <dbReference type="PROSITE-ProRule" id="PRU00203"/>
    </source>
</evidence>
<dbReference type="Pfam" id="PF09030">
    <property type="entry name" value="Creb_binding"/>
    <property type="match status" value="1"/>
</dbReference>
<feature type="region of interest" description="Disordered" evidence="25">
    <location>
        <begin position="1308"/>
        <end position="1366"/>
    </location>
</feature>
<keyword evidence="18" id="KW-0804">Transcription</keyword>
<dbReference type="InterPro" id="IPR009110">
    <property type="entry name" value="Nuc_rcpt_coact"/>
</dbReference>
<dbReference type="GeneTree" id="ENSGT00940000155497"/>
<feature type="region of interest" description="Disordered" evidence="25">
    <location>
        <begin position="673"/>
        <end position="832"/>
    </location>
</feature>
<evidence type="ECO:0000256" key="8">
    <source>
        <dbReference type="ARBA" id="ARBA00022679"/>
    </source>
</evidence>
<feature type="compositionally biased region" description="Polar residues" evidence="25">
    <location>
        <begin position="117"/>
        <end position="134"/>
    </location>
</feature>
<keyword evidence="8" id="KW-0808">Transferase</keyword>
<dbReference type="PANTHER" id="PTHR13808">
    <property type="entry name" value="CBP/P300-RELATED"/>
    <property type="match status" value="1"/>
</dbReference>
<evidence type="ECO:0000256" key="16">
    <source>
        <dbReference type="ARBA" id="ARBA00023108"/>
    </source>
</evidence>
<feature type="compositionally biased region" description="Low complexity" evidence="25">
    <location>
        <begin position="1715"/>
        <end position="1741"/>
    </location>
</feature>
<dbReference type="InterPro" id="IPR056484">
    <property type="entry name" value="PHD_P300"/>
</dbReference>
<feature type="region of interest" description="Disordered" evidence="25">
    <location>
        <begin position="626"/>
        <end position="652"/>
    </location>
</feature>
<feature type="compositionally biased region" description="Gly residues" evidence="25">
    <location>
        <begin position="2243"/>
        <end position="2254"/>
    </location>
</feature>
<evidence type="ECO:0000259" key="29">
    <source>
        <dbReference type="PROSITE" id="PS50952"/>
    </source>
</evidence>
<feature type="compositionally biased region" description="Polar residues" evidence="25">
    <location>
        <begin position="427"/>
        <end position="438"/>
    </location>
</feature>
<keyword evidence="20" id="KW-0012">Acyltransferase</keyword>
<dbReference type="InterPro" id="IPR001487">
    <property type="entry name" value="Bromodomain"/>
</dbReference>
<dbReference type="GO" id="GO:0008270">
    <property type="term" value="F:zinc ion binding"/>
    <property type="evidence" value="ECO:0007669"/>
    <property type="project" value="UniProtKB-KW"/>
</dbReference>
<accession>A0A8C8D4L9</accession>
<feature type="compositionally biased region" description="Pro residues" evidence="25">
    <location>
        <begin position="2256"/>
        <end position="2265"/>
    </location>
</feature>
<evidence type="ECO:0000256" key="2">
    <source>
        <dbReference type="ARBA" id="ARBA00004496"/>
    </source>
</evidence>
<sequence length="2419" mass="262369">MADNVLESGPPSAKRPKLSSPALSVSASDGNDFGSLFDLEHDLPDELINSSELGLVNGGDLSQLHTSLGGGMGGGQDAAAKHKQLSELLRAGALPPSGQQGATNSPGGSMGLLGSMNASPGPQSMGPQGQHPSPQQAGMMQQAGMVGGLNRAMMGAQKGNGQQQGPTPQGMMGGQVMNGSPRMGYQVNPGMGSNSNLLAETLQQQGGQQMGAGMRPQQPGMNMMANAGPYGGPYGQLAGQVLGGAGLGPQHQNKAGLANSLAQFNLDKKTPPIQGMAGMVRGFRPIPPSGAQAGLGTVATGPGAAPPTADPEKRKLIQQQLVLLLHAHKCQRREQANGEVRQCSLPHCRTMKNVLNHMTHCQAGKSCQVAHCASSRQIISHWKNCTRHDCPVCLPLKNAGDKRNQQSLLSSAGVGLGNSLGAVPGGQPSTPNLTPPSQIDPSSIERAYAALGLTYQGNQMPQQPPQSNLPNQPGMRSLNAMGGNPMGMNGGVGVQPPNQSNLLPDAMLHNNMNVQSLLNDGSGVGSLGSMPMATPPSAAGMRKNWHEDITQDLRNHLVHKLVQAIFPTPDPAALKDRRMENLVAYARKVEGDMYESANSRAEYYHLLAEKIYKIQKELEEKRRTRLQKQGMMPTQPGMPPSGLPQGPLGMGQSPLLLAIDSNRLLHGVFQQAQMPTPPSLPVSSPAAQPGSVAGSGPSQGSMGPGSVGGGHPSNLQLPNSSQINSHPHCPPIRQNSPSPARSLTPTPHQTPPGLPGSQTPQPHTPNLPQVAAPLPQQQLASSQPMGQGMNSEKPSQLQQQTNCGGASGVLQTGQAQSVPTQNAHVPTQLPQTPVSIFKPEELRQALMPTLEALYRQDPESLPFRQPVDPQLLGIPDYFDIVKNPIDLSTIKRKLDTGQYQEPWQYVDDIWLMFNNAWLYNRKTSRVYKYCSKLAEVFEAEIDPVMQGLGYCCGRKLEFSPQTLCCYGKQLCTIPRDAAYFSYQNRYHFCEKCFNEIQGECVSLGDDPSQPQTSISKDQFQRKKNDTLDPEWLVECTDCGRKMHQICVLHNDTIWPAGFVCDSCLKKANKTRKENKYAARRLPQTKLGSFLEGRVNDYLRRQNHPESGDVTIRVVHVSDKVVEVKPGMKSRFVDTGEMSESFPYRTKALFAFEDIDGADVCFFGMHVQEYGSDSPPPNQRRVYISYLDSVHFFQPRHLRTGVYHEILIGYLEYVKKLGFTTGHIWACPPSEGDDYIFHCHPVDQKIPKPKRLQEWYKKMLDKAVVERIVHDYKDVFKQATEDRLTSANELPYFEGDFWPNVLEESIKELEQEEEERKREENSTSSESVDAPKSDSKNAKKKNSKKTSKNKNSSLIRANKKKPGMPNVSNDLSQKLYACMEKHKEVFFVIRLIAGPTANSLPPITDPDPLMACDLMDGRDAFLTLARDKHLEFSSLRRAKWSSMCMLVELHNQSQDRFVYTCNECKASVETRFHCTVCEDYDLCITCYNTKGHEHKMEKLGLGLDDESNSAAAAATQSPGDSRRLSIQRCIQSLVHACQCRNANCSLPSCQKMKRVVQHTKGCKRKTNGGCPICKQLIALCCYHAKHCQENKCPVPFCLNIKHKLRQQQLQHRLQQAQMLRRRMASMQRVGQPACGGGGHPGGLPSPGNNGTTAPSTPTSGGTQPPTPQTPTQPNMPPGPQPGMGGGGTLQQGGMPQQQHHQLHHQFQQMPGGGGMMNSPQQQQMVPQVQQQSQASNPQQLQQHPNSLSPYTNRPPGSSPHPQSQGKPGLGPATPPQQQPPQQQPNPGQPSMPQQQQQPPSGPPPAAVEIAMKIQQVADAQRKMSLQRQAAQAAGMMPPHAHHQQPQGQMGMAHPGVGMVGAQGLPPQAQAAARAHMEQQQQQQQQQGPPVMMVGPGPMQQPQQPNPQGQLPPQVQQQRVGPPLQNPQQQWAGQGMPPQQRQAMMGHPGMVAPQQQQPQQMQQRQQAQGPGGLIGMVQQGGAAGGGNLPQAALQELLRTLRSPSSPEQQQQVLNILRSNPQLMAAFIKQRASKYKGGPGPPGAPGGPSPGRVPGGMGGQQVNVNAVAGQPGMHMGQGVNMPTMTQLQQVQQLQQQQQQQPQQQRPMLSSLQQQQVAALQQHQQGGMPGQQAPNMANINPQFRELLMRRHLQLQQQQQQQQIGNHAQFQQQGYMGQPGMAPQQPGQGQSGLQQQPGAQPGQQQQGYPSTVAQQQAAAVLQQRLQHQHQLQMQQQQQHQNAMSGHQGAEGGPGTGVGGPPQQPQPPQGAPQPQSSQALLQQALHQRLLQQQQHLGGGSPAQHSSPMSPQQQMAQSPHLQGQTLSTSLSNQVRSPQPSPRPQSQPPHSSPSPRMQPQPSPHHISPQTQTGSPHPGQLPQHHPDQNAMLSQLSGMGGLHGPGGPDMLSGNSQDLGQNINHNTLDM</sequence>
<evidence type="ECO:0000256" key="6">
    <source>
        <dbReference type="ARBA" id="ARBA00022499"/>
    </source>
</evidence>
<proteinExistence type="predicted"/>
<evidence type="ECO:0000259" key="30">
    <source>
        <dbReference type="PROSITE" id="PS51727"/>
    </source>
</evidence>
<feature type="compositionally biased region" description="Gly residues" evidence="25">
    <location>
        <begin position="1680"/>
        <end position="1689"/>
    </location>
</feature>
<keyword evidence="10" id="KW-0677">Repeat</keyword>
<dbReference type="Gene3D" id="1.10.1630.10">
    <property type="entry name" value="Nuclear receptor coactivator, CREB-bp-like, interlocking domain"/>
    <property type="match status" value="1"/>
</dbReference>
<dbReference type="InterPro" id="IPR036529">
    <property type="entry name" value="KIX_dom_sf"/>
</dbReference>
<feature type="compositionally biased region" description="Basic and acidic residues" evidence="25">
    <location>
        <begin position="1308"/>
        <end position="1320"/>
    </location>
</feature>
<feature type="compositionally biased region" description="Gly residues" evidence="25">
    <location>
        <begin position="702"/>
        <end position="711"/>
    </location>
</feature>
<dbReference type="InterPro" id="IPR003101">
    <property type="entry name" value="KIX_dom"/>
</dbReference>
<dbReference type="CDD" id="cd02337">
    <property type="entry name" value="ZZ_CBP"/>
    <property type="match status" value="1"/>
</dbReference>
<keyword evidence="15" id="KW-0805">Transcription regulation</keyword>
<dbReference type="PRINTS" id="PR00503">
    <property type="entry name" value="BROMODOMAIN"/>
</dbReference>
<dbReference type="Gene3D" id="3.30.60.90">
    <property type="match status" value="1"/>
</dbReference>
<dbReference type="CDD" id="cd15802">
    <property type="entry name" value="RING_CBP-p300"/>
    <property type="match status" value="1"/>
</dbReference>
<feature type="compositionally biased region" description="Polar residues" evidence="25">
    <location>
        <begin position="733"/>
        <end position="747"/>
    </location>
</feature>
<dbReference type="FunFam" id="1.20.1020.10:FF:000001">
    <property type="entry name" value="E1A binding protein p300"/>
    <property type="match status" value="1"/>
</dbReference>
<dbReference type="SUPFAM" id="SSF57850">
    <property type="entry name" value="RING/U-box"/>
    <property type="match status" value="1"/>
</dbReference>
<evidence type="ECO:0000256" key="22">
    <source>
        <dbReference type="PROSITE-ProRule" id="PRU00035"/>
    </source>
</evidence>
<feature type="domain" description="TAZ-type" evidence="27">
    <location>
        <begin position="1518"/>
        <end position="1599"/>
    </location>
</feature>
<evidence type="ECO:0000256" key="12">
    <source>
        <dbReference type="ARBA" id="ARBA00022833"/>
    </source>
</evidence>
<dbReference type="InterPro" id="IPR018359">
    <property type="entry name" value="Bromodomain_CS"/>
</dbReference>
<evidence type="ECO:0000256" key="14">
    <source>
        <dbReference type="ARBA" id="ARBA00022990"/>
    </source>
</evidence>
<feature type="compositionally biased region" description="Low complexity" evidence="25">
    <location>
        <begin position="2286"/>
        <end position="2313"/>
    </location>
</feature>
<feature type="compositionally biased region" description="Polar residues" evidence="25">
    <location>
        <begin position="2402"/>
        <end position="2419"/>
    </location>
</feature>
<feature type="compositionally biased region" description="Pro residues" evidence="25">
    <location>
        <begin position="1771"/>
        <end position="1788"/>
    </location>
</feature>
<keyword evidence="14" id="KW-0007">Acetylation</keyword>
<dbReference type="GO" id="GO:0031490">
    <property type="term" value="F:chromatin DNA binding"/>
    <property type="evidence" value="ECO:0007669"/>
    <property type="project" value="TreeGrafter"/>
</dbReference>
<feature type="compositionally biased region" description="Low complexity" evidence="25">
    <location>
        <begin position="1833"/>
        <end position="1921"/>
    </location>
</feature>
<dbReference type="InterPro" id="IPR000433">
    <property type="entry name" value="Znf_ZZ"/>
</dbReference>
<dbReference type="PROSITE" id="PS50952">
    <property type="entry name" value="KIX"/>
    <property type="match status" value="1"/>
</dbReference>
<evidence type="ECO:0000259" key="28">
    <source>
        <dbReference type="PROSITE" id="PS50135"/>
    </source>
</evidence>
<dbReference type="GO" id="GO:0005737">
    <property type="term" value="C:cytoplasm"/>
    <property type="evidence" value="ECO:0007669"/>
    <property type="project" value="UniProtKB-SubCell"/>
</dbReference>
<keyword evidence="9 23" id="KW-0479">Metal-binding</keyword>
<evidence type="ECO:0000256" key="9">
    <source>
        <dbReference type="ARBA" id="ARBA00022723"/>
    </source>
</evidence>
<dbReference type="SUPFAM" id="SSF57933">
    <property type="entry name" value="TAZ domain"/>
    <property type="match status" value="2"/>
</dbReference>
<dbReference type="FunFam" id="1.20.1020.10:FF:000002">
    <property type="entry name" value="E1A binding protein p300"/>
    <property type="match status" value="1"/>
</dbReference>
<dbReference type="InterPro" id="IPR036427">
    <property type="entry name" value="Bromodomain-like_sf"/>
</dbReference>
<dbReference type="PROSITE" id="PS50134">
    <property type="entry name" value="ZF_TAZ"/>
    <property type="match status" value="2"/>
</dbReference>
<keyword evidence="13" id="KW-0832">Ubl conjugation</keyword>
<keyword evidence="11 24" id="KW-0863">Zinc-finger</keyword>
<dbReference type="SUPFAM" id="SSF47370">
    <property type="entry name" value="Bromodomain"/>
    <property type="match status" value="1"/>
</dbReference>
<feature type="compositionally biased region" description="Polar residues" evidence="25">
    <location>
        <begin position="97"/>
        <end position="106"/>
    </location>
</feature>
<dbReference type="SUPFAM" id="SSF47040">
    <property type="entry name" value="Kix domain of CBP (creb binding protein)"/>
    <property type="match status" value="1"/>
</dbReference>
<evidence type="ECO:0000259" key="27">
    <source>
        <dbReference type="PROSITE" id="PS50134"/>
    </source>
</evidence>
<feature type="region of interest" description="Disordered" evidence="25">
    <location>
        <begin position="1817"/>
        <end position="1984"/>
    </location>
</feature>
<dbReference type="CDD" id="cd20910">
    <property type="entry name" value="NCBD_CREBBP-p300_like"/>
    <property type="match status" value="1"/>
</dbReference>
<evidence type="ECO:0000256" key="11">
    <source>
        <dbReference type="ARBA" id="ARBA00022771"/>
    </source>
</evidence>
<dbReference type="GO" id="GO:0005654">
    <property type="term" value="C:nucleoplasm"/>
    <property type="evidence" value="ECO:0007669"/>
    <property type="project" value="UniProtKB-ARBA"/>
</dbReference>
<dbReference type="GO" id="GO:0140297">
    <property type="term" value="F:DNA-binding transcription factor binding"/>
    <property type="evidence" value="ECO:0007669"/>
    <property type="project" value="UniProtKB-ARBA"/>
</dbReference>
<dbReference type="InterPro" id="IPR037073">
    <property type="entry name" value="Nuc_rcpt_coact_CREBbp_sf"/>
</dbReference>
<dbReference type="PROSITE" id="PS01357">
    <property type="entry name" value="ZF_ZZ_1"/>
    <property type="match status" value="1"/>
</dbReference>
<dbReference type="FunFam" id="2.10.110.40:FF:000001">
    <property type="entry name" value="E1A binding protein p300"/>
    <property type="match status" value="1"/>
</dbReference>
<dbReference type="PANTHER" id="PTHR13808:SF29">
    <property type="entry name" value="HISTONE ACETYLTRANSFERASE P300"/>
    <property type="match status" value="1"/>
</dbReference>
<feature type="region of interest" description="Disordered" evidence="25">
    <location>
        <begin position="1612"/>
        <end position="1804"/>
    </location>
</feature>
<keyword evidence="16" id="KW-0090">Biological rhythms</keyword>
<feature type="region of interest" description="Disordered" evidence="25">
    <location>
        <begin position="2169"/>
        <end position="2207"/>
    </location>
</feature>
<dbReference type="Pfam" id="PF00569">
    <property type="entry name" value="ZZ"/>
    <property type="match status" value="1"/>
</dbReference>
<dbReference type="InterPro" id="IPR000197">
    <property type="entry name" value="Znf_TAZ"/>
</dbReference>
<feature type="domain" description="ZZ-type" evidence="28">
    <location>
        <begin position="1455"/>
        <end position="1503"/>
    </location>
</feature>
<dbReference type="FunFam" id="1.20.920.10:FF:000001">
    <property type="entry name" value="Histone acetyltransferase p300"/>
    <property type="match status" value="1"/>
</dbReference>
<dbReference type="InterPro" id="IPR013083">
    <property type="entry name" value="Znf_RING/FYVE/PHD"/>
</dbReference>
<feature type="compositionally biased region" description="Polar residues" evidence="25">
    <location>
        <begin position="2314"/>
        <end position="2327"/>
    </location>
</feature>
<dbReference type="PROSITE" id="PS50014">
    <property type="entry name" value="BROMODOMAIN_2"/>
    <property type="match status" value="1"/>
</dbReference>
<dbReference type="Gene3D" id="1.10.246.20">
    <property type="entry name" value="Coactivator CBP, KIX domain"/>
    <property type="match status" value="1"/>
</dbReference>
<feature type="zinc finger region" description="TAZ-type" evidence="23">
    <location>
        <begin position="310"/>
        <end position="396"/>
    </location>
</feature>
<dbReference type="Proteomes" id="UP000694402">
    <property type="component" value="Unassembled WGS sequence"/>
</dbReference>
<name>A0A8C8D4L9_ONCTS</name>
<keyword evidence="6" id="KW-1017">Isopeptide bond</keyword>
<dbReference type="Pfam" id="PF00439">
    <property type="entry name" value="Bromodomain"/>
    <property type="match status" value="1"/>
</dbReference>
<evidence type="ECO:0000256" key="18">
    <source>
        <dbReference type="ARBA" id="ARBA00023163"/>
    </source>
</evidence>
<dbReference type="GO" id="GO:0045944">
    <property type="term" value="P:positive regulation of transcription by RNA polymerase II"/>
    <property type="evidence" value="ECO:0007669"/>
    <property type="project" value="TreeGrafter"/>
</dbReference>
<dbReference type="Ensembl" id="ENSOTST00005023498.2">
    <property type="protein sequence ID" value="ENSOTSP00005021655.2"/>
    <property type="gene ID" value="ENSOTSG00005009352.2"/>
</dbReference>
<comment type="catalytic activity">
    <reaction evidence="21">
        <text>(S)-lactoyl-CoA + L-lysyl-[protein] = N(6)-[(S)-lactoyl]-L-lysyl-[protein] + CoA + H(+)</text>
        <dbReference type="Rhea" id="RHEA:61996"/>
        <dbReference type="Rhea" id="RHEA-COMP:9752"/>
        <dbReference type="Rhea" id="RHEA-COMP:19466"/>
        <dbReference type="ChEBI" id="CHEBI:15378"/>
        <dbReference type="ChEBI" id="CHEBI:29969"/>
        <dbReference type="ChEBI" id="CHEBI:57287"/>
        <dbReference type="ChEBI" id="CHEBI:231527"/>
        <dbReference type="ChEBI" id="CHEBI:231528"/>
    </reaction>
    <physiologicalReaction direction="left-to-right" evidence="21">
        <dbReference type="Rhea" id="RHEA:61997"/>
    </physiologicalReaction>
</comment>
<dbReference type="InterPro" id="IPR038547">
    <property type="entry name" value="RING_CBP-p300_sf"/>
</dbReference>
<dbReference type="Pfam" id="PF06001">
    <property type="entry name" value="RING_CBP-p300"/>
    <property type="match status" value="1"/>
</dbReference>
<keyword evidence="12 23" id="KW-0862">Zinc</keyword>
<feature type="domain" description="Bromo" evidence="26">
    <location>
        <begin position="855"/>
        <end position="927"/>
    </location>
</feature>
<evidence type="ECO:0000256" key="10">
    <source>
        <dbReference type="ARBA" id="ARBA00022737"/>
    </source>
</evidence>
<feature type="domain" description="KIX" evidence="29">
    <location>
        <begin position="540"/>
        <end position="619"/>
    </location>
</feature>
<feature type="compositionally biased region" description="Low complexity" evidence="25">
    <location>
        <begin position="2220"/>
        <end position="2235"/>
    </location>
</feature>
<dbReference type="EC" id="2.3.1.48" evidence="3"/>
<feature type="region of interest" description="Disordered" evidence="25">
    <location>
        <begin position="2220"/>
        <end position="2273"/>
    </location>
</feature>
<dbReference type="PROSITE" id="PS00633">
    <property type="entry name" value="BROMODOMAIN_1"/>
    <property type="match status" value="1"/>
</dbReference>
<feature type="region of interest" description="Disordered" evidence="25">
    <location>
        <begin position="2030"/>
        <end position="2060"/>
    </location>
</feature>
<evidence type="ECO:0000256" key="21">
    <source>
        <dbReference type="ARBA" id="ARBA00047411"/>
    </source>
</evidence>
<evidence type="ECO:0000256" key="15">
    <source>
        <dbReference type="ARBA" id="ARBA00023015"/>
    </source>
</evidence>
<reference evidence="31" key="1">
    <citation type="submission" date="2025-08" db="UniProtKB">
        <authorList>
            <consortium name="Ensembl"/>
        </authorList>
    </citation>
    <scope>IDENTIFICATION</scope>
</reference>
<feature type="domain" description="CBP/p300-type HAT" evidence="30">
    <location>
        <begin position="1075"/>
        <end position="1453"/>
    </location>
</feature>
<evidence type="ECO:0000256" key="25">
    <source>
        <dbReference type="SAM" id="MobiDB-lite"/>
    </source>
</evidence>
<dbReference type="FunFam" id="3.30.60.90:FF:000003">
    <property type="entry name" value="E1A binding protein p300"/>
    <property type="match status" value="1"/>
</dbReference>
<dbReference type="CDD" id="cd05495">
    <property type="entry name" value="Bromo_cbp_like"/>
    <property type="match status" value="1"/>
</dbReference>
<evidence type="ECO:0000256" key="1">
    <source>
        <dbReference type="ARBA" id="ARBA00004123"/>
    </source>
</evidence>
<feature type="compositionally biased region" description="Low complexity" evidence="25">
    <location>
        <begin position="2093"/>
        <end position="2128"/>
    </location>
</feature>
<dbReference type="PROSITE" id="PS51727">
    <property type="entry name" value="CBP_P300_HAT"/>
    <property type="match status" value="1"/>
</dbReference>
<feature type="compositionally biased region" description="Low complexity" evidence="25">
    <location>
        <begin position="766"/>
        <end position="784"/>
    </location>
</feature>
<dbReference type="Gene3D" id="1.20.920.10">
    <property type="entry name" value="Bromodomain-like"/>
    <property type="match status" value="1"/>
</dbReference>
<keyword evidence="17 22" id="KW-0103">Bromodomain</keyword>
<dbReference type="GO" id="GO:0048511">
    <property type="term" value="P:rhythmic process"/>
    <property type="evidence" value="ECO:0007669"/>
    <property type="project" value="UniProtKB-KW"/>
</dbReference>
<feature type="compositionally biased region" description="Pro residues" evidence="25">
    <location>
        <begin position="2331"/>
        <end position="2354"/>
    </location>
</feature>
<feature type="domain" description="TAZ-type" evidence="27">
    <location>
        <begin position="310"/>
        <end position="396"/>
    </location>
</feature>
<feature type="region of interest" description="Disordered" evidence="25">
    <location>
        <begin position="2093"/>
        <end position="2132"/>
    </location>
</feature>
<dbReference type="PROSITE" id="PS50135">
    <property type="entry name" value="ZF_ZZ_2"/>
    <property type="match status" value="1"/>
</dbReference>
<dbReference type="Pfam" id="PF08214">
    <property type="entry name" value="HAT_KAT11"/>
    <property type="match status" value="1"/>
</dbReference>
<evidence type="ECO:0000256" key="24">
    <source>
        <dbReference type="PROSITE-ProRule" id="PRU00228"/>
    </source>
</evidence>
<keyword evidence="19" id="KW-0539">Nucleus</keyword>
<feature type="compositionally biased region" description="Polar residues" evidence="25">
    <location>
        <begin position="1924"/>
        <end position="1940"/>
    </location>
</feature>
<dbReference type="SMART" id="SM00291">
    <property type="entry name" value="ZnF_ZZ"/>
    <property type="match status" value="1"/>
</dbReference>
<comment type="subcellular location">
    <subcellularLocation>
        <location evidence="2">Cytoplasm</location>
    </subcellularLocation>
    <subcellularLocation>
        <location evidence="1">Nucleus</location>
    </subcellularLocation>
</comment>
<reference evidence="31" key="2">
    <citation type="submission" date="2025-09" db="UniProtKB">
        <authorList>
            <consortium name="Ensembl"/>
        </authorList>
    </citation>
    <scope>IDENTIFICATION</scope>
</reference>
<protein>
    <recommendedName>
        <fullName evidence="3">histone acetyltransferase</fullName>
        <ecNumber evidence="3">2.3.1.48</ecNumber>
    </recommendedName>
</protein>
<evidence type="ECO:0000256" key="13">
    <source>
        <dbReference type="ARBA" id="ARBA00022843"/>
    </source>
</evidence>
<dbReference type="GO" id="GO:0005667">
    <property type="term" value="C:transcription regulator complex"/>
    <property type="evidence" value="ECO:0007669"/>
    <property type="project" value="TreeGrafter"/>
</dbReference>
<feature type="compositionally biased region" description="Low complexity" evidence="25">
    <location>
        <begin position="1612"/>
        <end position="1631"/>
    </location>
</feature>
<keyword evidence="32" id="KW-1185">Reference proteome</keyword>
<evidence type="ECO:0000313" key="31">
    <source>
        <dbReference type="Ensembl" id="ENSOTSP00005021655.2"/>
    </source>
</evidence>
<feature type="compositionally biased region" description="Low complexity" evidence="25">
    <location>
        <begin position="1644"/>
        <end position="1662"/>
    </location>
</feature>
<keyword evidence="4" id="KW-0488">Methylation</keyword>
<feature type="zinc finger region" description="TAZ-type" evidence="23">
    <location>
        <begin position="1518"/>
        <end position="1599"/>
    </location>
</feature>
<dbReference type="GO" id="GO:0004402">
    <property type="term" value="F:histone acetyltransferase activity"/>
    <property type="evidence" value="ECO:0007669"/>
    <property type="project" value="InterPro"/>
</dbReference>
<feature type="compositionally biased region" description="Pro residues" evidence="25">
    <location>
        <begin position="1663"/>
        <end position="1679"/>
    </location>
</feature>
<keyword evidence="5" id="KW-0963">Cytoplasm</keyword>
<evidence type="ECO:0000256" key="7">
    <source>
        <dbReference type="ARBA" id="ARBA00022553"/>
    </source>
</evidence>
<dbReference type="Pfam" id="PF23570">
    <property type="entry name" value="PHD_P300"/>
    <property type="match status" value="1"/>
</dbReference>
<feature type="compositionally biased region" description="Low complexity" evidence="25">
    <location>
        <begin position="1946"/>
        <end position="1966"/>
    </location>
</feature>
<dbReference type="InterPro" id="IPR031162">
    <property type="entry name" value="CBP_P300_HAT"/>
</dbReference>
<dbReference type="Gene3D" id="3.30.40.10">
    <property type="entry name" value="Zinc/RING finger domain, C3HC4 (zinc finger)"/>
    <property type="match status" value="1"/>
</dbReference>
<dbReference type="SMART" id="SM00297">
    <property type="entry name" value="BROMO"/>
    <property type="match status" value="1"/>
</dbReference>
<dbReference type="Gene3D" id="2.10.110.40">
    <property type="match status" value="1"/>
</dbReference>
<evidence type="ECO:0000256" key="4">
    <source>
        <dbReference type="ARBA" id="ARBA00022481"/>
    </source>
</evidence>
<feature type="compositionally biased region" description="Gly residues" evidence="25">
    <location>
        <begin position="2388"/>
        <end position="2397"/>
    </location>
</feature>
<organism evidence="31 32">
    <name type="scientific">Oncorhynchus tshawytscha</name>
    <name type="common">Chinook salmon</name>
    <name type="synonym">Salmo tshawytscha</name>
    <dbReference type="NCBI Taxonomy" id="74940"/>
    <lineage>
        <taxon>Eukaryota</taxon>
        <taxon>Metazoa</taxon>
        <taxon>Chordata</taxon>
        <taxon>Craniata</taxon>
        <taxon>Vertebrata</taxon>
        <taxon>Euteleostomi</taxon>
        <taxon>Actinopterygii</taxon>
        <taxon>Neopterygii</taxon>
        <taxon>Teleostei</taxon>
        <taxon>Protacanthopterygii</taxon>
        <taxon>Salmoniformes</taxon>
        <taxon>Salmonidae</taxon>
        <taxon>Salmoninae</taxon>
        <taxon>Oncorhynchus</taxon>
    </lineage>
</organism>
<dbReference type="SUPFAM" id="SSF69125">
    <property type="entry name" value="Nuclear receptor coactivator interlocking domain"/>
    <property type="match status" value="1"/>
</dbReference>
<dbReference type="Pfam" id="PF02135">
    <property type="entry name" value="zf-TAZ"/>
    <property type="match status" value="2"/>
</dbReference>